<gene>
    <name evidence="4" type="ORF">KLO01_12100</name>
</gene>
<dbReference type="Pfam" id="PF03713">
    <property type="entry name" value="DUF305"/>
    <property type="match status" value="1"/>
</dbReference>
<feature type="chain" id="PRO_5022074825" evidence="2">
    <location>
        <begin position="33"/>
        <end position="229"/>
    </location>
</feature>
<dbReference type="InterPro" id="IPR005183">
    <property type="entry name" value="DUF305_CopM-like"/>
</dbReference>
<accession>A0A512SZ11</accession>
<dbReference type="Proteomes" id="UP000321793">
    <property type="component" value="Unassembled WGS sequence"/>
</dbReference>
<keyword evidence="4" id="KW-0449">Lipoprotein</keyword>
<feature type="signal peptide" evidence="2">
    <location>
        <begin position="1"/>
        <end position="32"/>
    </location>
</feature>
<dbReference type="EMBL" id="BKBA01000004">
    <property type="protein sequence ID" value="GEQ13163.1"/>
    <property type="molecule type" value="Genomic_DNA"/>
</dbReference>
<evidence type="ECO:0000259" key="3">
    <source>
        <dbReference type="Pfam" id="PF03713"/>
    </source>
</evidence>
<reference evidence="4 5" key="1">
    <citation type="submission" date="2019-07" db="EMBL/GenBank/DDBJ databases">
        <title>Whole genome shotgun sequence of Knoellia locipacati NBRC 109775.</title>
        <authorList>
            <person name="Hosoyama A."/>
            <person name="Uohara A."/>
            <person name="Ohji S."/>
            <person name="Ichikawa N."/>
        </authorList>
    </citation>
    <scope>NUCLEOTIDE SEQUENCE [LARGE SCALE GENOMIC DNA]</scope>
    <source>
        <strain evidence="4 5">NBRC 109775</strain>
    </source>
</reference>
<protein>
    <submittedName>
        <fullName evidence="4">Lipoprotein</fullName>
    </submittedName>
</protein>
<dbReference type="PANTHER" id="PTHR36933">
    <property type="entry name" value="SLL0788 PROTEIN"/>
    <property type="match status" value="1"/>
</dbReference>
<keyword evidence="5" id="KW-1185">Reference proteome</keyword>
<keyword evidence="2" id="KW-0732">Signal</keyword>
<name>A0A512SZ11_9MICO</name>
<evidence type="ECO:0000256" key="1">
    <source>
        <dbReference type="SAM" id="MobiDB-lite"/>
    </source>
</evidence>
<feature type="domain" description="DUF305" evidence="3">
    <location>
        <begin position="76"/>
        <end position="225"/>
    </location>
</feature>
<dbReference type="AlphaFoldDB" id="A0A512SZ11"/>
<dbReference type="PANTHER" id="PTHR36933:SF1">
    <property type="entry name" value="SLL0788 PROTEIN"/>
    <property type="match status" value="1"/>
</dbReference>
<sequence>MRHMLIRRSTSAVALVGLLALGLAGCSGEPEAQPVPRTPGATSSDPVIQPGRPGEPNATLSGGAATVAPRTVSKDDVTFYQDMIVHHSQALVMVETALPRLTDTQVTSLASRIGDEQKPEILTMTTWLQERKQEVPPQATNPRLGDHDHAGMPGMATPAQMDQLAKASGVEADRLFLTLMIAHHKGALTMVGEHGKTAGEEVVEEMAADINVTQAKQISQMQQMLARLA</sequence>
<evidence type="ECO:0000313" key="5">
    <source>
        <dbReference type="Proteomes" id="UP000321793"/>
    </source>
</evidence>
<evidence type="ECO:0000313" key="4">
    <source>
        <dbReference type="EMBL" id="GEQ13163.1"/>
    </source>
</evidence>
<proteinExistence type="predicted"/>
<feature type="region of interest" description="Disordered" evidence="1">
    <location>
        <begin position="29"/>
        <end position="65"/>
    </location>
</feature>
<dbReference type="PROSITE" id="PS51257">
    <property type="entry name" value="PROKAR_LIPOPROTEIN"/>
    <property type="match status" value="1"/>
</dbReference>
<organism evidence="4 5">
    <name type="scientific">Knoellia locipacati</name>
    <dbReference type="NCBI Taxonomy" id="882824"/>
    <lineage>
        <taxon>Bacteria</taxon>
        <taxon>Bacillati</taxon>
        <taxon>Actinomycetota</taxon>
        <taxon>Actinomycetes</taxon>
        <taxon>Micrococcales</taxon>
        <taxon>Intrasporangiaceae</taxon>
        <taxon>Knoellia</taxon>
    </lineage>
</organism>
<dbReference type="Gene3D" id="1.20.1260.10">
    <property type="match status" value="1"/>
</dbReference>
<dbReference type="InterPro" id="IPR012347">
    <property type="entry name" value="Ferritin-like"/>
</dbReference>
<comment type="caution">
    <text evidence="4">The sequence shown here is derived from an EMBL/GenBank/DDBJ whole genome shotgun (WGS) entry which is preliminary data.</text>
</comment>
<evidence type="ECO:0000256" key="2">
    <source>
        <dbReference type="SAM" id="SignalP"/>
    </source>
</evidence>